<dbReference type="Proteomes" id="UP000030328">
    <property type="component" value="Segment"/>
</dbReference>
<dbReference type="KEGG" id="vg:24724936"/>
<name>A0A0A0YRJ7_9CAUD</name>
<dbReference type="PANTHER" id="PTHR38730">
    <property type="entry name" value="SLL7028 PROTEIN"/>
    <property type="match status" value="1"/>
</dbReference>
<evidence type="ECO:0000313" key="5">
    <source>
        <dbReference type="Proteomes" id="UP000030328"/>
    </source>
</evidence>
<dbReference type="EMBL" id="KM974184">
    <property type="protein sequence ID" value="AIX13192.1"/>
    <property type="molecule type" value="Genomic_DNA"/>
</dbReference>
<keyword evidence="5" id="KW-1185">Reference proteome</keyword>
<dbReference type="Gene3D" id="3.40.50.410">
    <property type="entry name" value="von Willebrand factor, type A domain"/>
    <property type="match status" value="1"/>
</dbReference>
<dbReference type="RefSeq" id="YP_009152539.1">
    <property type="nucleotide sequence ID" value="NC_027388.1"/>
</dbReference>
<dbReference type="Pfam" id="PF09967">
    <property type="entry name" value="DUF2201"/>
    <property type="match status" value="1"/>
</dbReference>
<feature type="region of interest" description="Disordered" evidence="1">
    <location>
        <begin position="153"/>
        <end position="192"/>
    </location>
</feature>
<dbReference type="Pfam" id="PF13203">
    <property type="entry name" value="DUF2201_N"/>
    <property type="match status" value="1"/>
</dbReference>
<sequence>MTDRSAEDIALSKAKIRIIGDSKVSFYANIMMGLKYVWEEGMGTAAIDGVTMFIDPKFFMSLDDMSRKTVILHEIEHVWRHHIGKARMGDRDPVLYNIAGDHVINNNLLACGYGPISWTDYRTGAKCNWVCDPKFADMSTEDVYAALYQEQQTQGGGGLSSPMQGNSGSGNPVPFDDISRPAPTKDDGTPMSETEIQGAINDLILSAATAARANGNPGSIPGEVQVFIDSLMFPKLPLPHLLRQFFQVVKRGGFTWARPNRRLINRYYLPSRRGKALLRIAIAMDLSESVSNEEIRRYLSEIANIFVTLKPTQLDIIQFDASIRSVDTVPNLNALMNMELKGRGGTCIAPVMQWAAENKPHALVVFSDGEFHHYNNNPGVPILWLIHPYNRKSNWKAPYGQVILFDPKE</sequence>
<protein>
    <submittedName>
        <fullName evidence="4">Putative metallopeptidase domain</fullName>
    </submittedName>
</protein>
<dbReference type="SUPFAM" id="SSF53300">
    <property type="entry name" value="vWA-like"/>
    <property type="match status" value="1"/>
</dbReference>
<proteinExistence type="predicted"/>
<evidence type="ECO:0000313" key="4">
    <source>
        <dbReference type="EMBL" id="AIX13192.1"/>
    </source>
</evidence>
<feature type="domain" description="VWA-like" evidence="2">
    <location>
        <begin position="280"/>
        <end position="404"/>
    </location>
</feature>
<dbReference type="OrthoDB" id="3106at10239"/>
<evidence type="ECO:0000259" key="2">
    <source>
        <dbReference type="Pfam" id="PF09967"/>
    </source>
</evidence>
<gene>
    <name evidence="4" type="ORF">YH6_039</name>
</gene>
<organism evidence="4 5">
    <name type="scientific">Pseudomonas phage YH6</name>
    <dbReference type="NCBI Taxonomy" id="1566995"/>
    <lineage>
        <taxon>Viruses</taxon>
        <taxon>Duplodnaviria</taxon>
        <taxon>Heunggongvirae</taxon>
        <taxon>Uroviricota</taxon>
        <taxon>Caudoviricetes</taxon>
        <taxon>Schitoviridae</taxon>
        <taxon>Migulavirinae</taxon>
        <taxon>Litunavirus</taxon>
        <taxon>Litunavirus Yh6</taxon>
    </lineage>
</organism>
<dbReference type="InterPro" id="IPR036465">
    <property type="entry name" value="vWFA_dom_sf"/>
</dbReference>
<evidence type="ECO:0000256" key="1">
    <source>
        <dbReference type="SAM" id="MobiDB-lite"/>
    </source>
</evidence>
<dbReference type="InterPro" id="IPR025154">
    <property type="entry name" value="Put_metallopeptidase_dom"/>
</dbReference>
<feature type="compositionally biased region" description="Basic and acidic residues" evidence="1">
    <location>
        <begin position="177"/>
        <end position="188"/>
    </location>
</feature>
<evidence type="ECO:0000259" key="3">
    <source>
        <dbReference type="Pfam" id="PF13203"/>
    </source>
</evidence>
<feature type="compositionally biased region" description="Polar residues" evidence="1">
    <location>
        <begin position="161"/>
        <end position="170"/>
    </location>
</feature>
<dbReference type="InterPro" id="IPR018698">
    <property type="entry name" value="VWA-like_dom"/>
</dbReference>
<reference evidence="4 5" key="1">
    <citation type="submission" date="2014-10" db="EMBL/GenBank/DDBJ databases">
        <authorList>
            <person name="Yang M."/>
            <person name="Han W."/>
        </authorList>
    </citation>
    <scope>NUCLEOTIDE SEQUENCE [LARGE SCALE GENOMIC DNA]</scope>
</reference>
<dbReference type="PANTHER" id="PTHR38730:SF1">
    <property type="entry name" value="SLL7028 PROTEIN"/>
    <property type="match status" value="1"/>
</dbReference>
<accession>A0A0A0YRJ7</accession>
<dbReference type="GeneID" id="24724936"/>
<feature type="domain" description="Putative metallopeptidase" evidence="3">
    <location>
        <begin position="13"/>
        <end position="272"/>
    </location>
</feature>